<evidence type="ECO:0000256" key="11">
    <source>
        <dbReference type="ARBA" id="ARBA00023157"/>
    </source>
</evidence>
<dbReference type="PROSITE" id="PS00028">
    <property type="entry name" value="ZINC_FINGER_C2H2_1"/>
    <property type="match status" value="1"/>
</dbReference>
<keyword evidence="19" id="KW-1185">Reference proteome</keyword>
<dbReference type="GO" id="GO:0042613">
    <property type="term" value="C:MHC class II protein complex"/>
    <property type="evidence" value="ECO:0007669"/>
    <property type="project" value="UniProtKB-KW"/>
</dbReference>
<dbReference type="SMART" id="SM00921">
    <property type="entry name" value="MHC_II_beta"/>
    <property type="match status" value="1"/>
</dbReference>
<reference evidence="18" key="1">
    <citation type="submission" date="2019-04" db="EMBL/GenBank/DDBJ databases">
        <title>Genome assembly of Zosterops borbonicus 15179.</title>
        <authorList>
            <person name="Leroy T."/>
            <person name="Anselmetti Y."/>
            <person name="Tilak M.-K."/>
            <person name="Nabholz B."/>
        </authorList>
    </citation>
    <scope>NUCLEOTIDE SEQUENCE</scope>
    <source>
        <strain evidence="18">HGM_15179</strain>
        <tissue evidence="18">Muscle</tissue>
    </source>
</reference>
<comment type="caution">
    <text evidence="18">The sequence shown here is derived from an EMBL/GenBank/DDBJ whole genome shotgun (WGS) entry which is preliminary data.</text>
</comment>
<proteinExistence type="predicted"/>
<dbReference type="Pfam" id="PF00096">
    <property type="entry name" value="zf-C2H2"/>
    <property type="match status" value="1"/>
</dbReference>
<sequence length="513" mass="57192">ILSGKQPYKFLEFRQSYSKNSHLIKDHKIHTGERPYKCGECWKSFSQSSQLITHQCIHTKERRYECPKYGKRFTQSSDLIQQSHCDHRQGNLERGGVRTCPALAMERLAAAGALLVGLLVVGTSSAVDAELSGVFQEMVKSECHFINGTDRVKFVKRFIYNREQYVHFDNDVGLYVGDTSYGEKVARYWNSDPEWMEYRRDAVDRHCRHNYKLSTPFLMGRRVAPSISISLVPSSSQSGASHLLCSVMDFYPAQIQVRWFQSQQELSGHVVATDVVPNGDWTHQLLVLLESPPQRGVSYTCQVEHVSLEQPLSQQWEMLPDAAHKKILMGIGGFVLGFIFLALGLSFYLHKKVGALAEVLMAILMLVGPFPGVQMLVAEEVRVVTEALHTFPTPVGPFSCVNYLMADQTGALAEAIPTFQALLGLFSCVDMGLDQVAAPSEALPTFQAPVAHLPSVKPLKDHQIRAPDEALATILTKGASREQGGGEDHQPGVFPIRIMWNIGHQVFTQHGSP</sequence>
<dbReference type="SMART" id="SM00407">
    <property type="entry name" value="IGc1"/>
    <property type="match status" value="1"/>
</dbReference>
<dbReference type="GO" id="GO:0008270">
    <property type="term" value="F:zinc ion binding"/>
    <property type="evidence" value="ECO:0007669"/>
    <property type="project" value="UniProtKB-KW"/>
</dbReference>
<evidence type="ECO:0000256" key="12">
    <source>
        <dbReference type="ARBA" id="ARBA00023180"/>
    </source>
</evidence>
<dbReference type="Pfam" id="PF07654">
    <property type="entry name" value="C1-set"/>
    <property type="match status" value="1"/>
</dbReference>
<dbReference type="Gene3D" id="3.30.160.60">
    <property type="entry name" value="Classic Zinc Finger"/>
    <property type="match status" value="2"/>
</dbReference>
<evidence type="ECO:0000256" key="14">
    <source>
        <dbReference type="PROSITE-ProRule" id="PRU00042"/>
    </source>
</evidence>
<keyword evidence="9" id="KW-1064">Adaptive immunity</keyword>
<evidence type="ECO:0000256" key="6">
    <source>
        <dbReference type="ARBA" id="ARBA00022833"/>
    </source>
</evidence>
<dbReference type="Gene3D" id="2.60.40.10">
    <property type="entry name" value="Immunoglobulins"/>
    <property type="match status" value="1"/>
</dbReference>
<evidence type="ECO:0000313" key="19">
    <source>
        <dbReference type="Proteomes" id="UP000796761"/>
    </source>
</evidence>
<dbReference type="InterPro" id="IPR050160">
    <property type="entry name" value="MHC/Immunoglobulin"/>
</dbReference>
<feature type="domain" description="C2H2-type" evidence="16">
    <location>
        <begin position="36"/>
        <end position="63"/>
    </location>
</feature>
<evidence type="ECO:0000256" key="10">
    <source>
        <dbReference type="ARBA" id="ARBA00023136"/>
    </source>
</evidence>
<dbReference type="InterPro" id="IPR036179">
    <property type="entry name" value="Ig-like_dom_sf"/>
</dbReference>
<dbReference type="SUPFAM" id="SSF48726">
    <property type="entry name" value="Immunoglobulin"/>
    <property type="match status" value="1"/>
</dbReference>
<dbReference type="InterPro" id="IPR013783">
    <property type="entry name" value="Ig-like_fold"/>
</dbReference>
<dbReference type="GO" id="GO:0002250">
    <property type="term" value="P:adaptive immune response"/>
    <property type="evidence" value="ECO:0007669"/>
    <property type="project" value="UniProtKB-KW"/>
</dbReference>
<dbReference type="SUPFAM" id="SSF54452">
    <property type="entry name" value="MHC antigen-recognition domain"/>
    <property type="match status" value="1"/>
</dbReference>
<dbReference type="PROSITE" id="PS50835">
    <property type="entry name" value="IG_LIKE"/>
    <property type="match status" value="1"/>
</dbReference>
<dbReference type="AlphaFoldDB" id="A0A8K1LDG1"/>
<dbReference type="FunFam" id="3.10.320.10:FF:000001">
    <property type="entry name" value="HLA class II histocompatibility antigen, DRB1-1 beta chain"/>
    <property type="match status" value="1"/>
</dbReference>
<evidence type="ECO:0000256" key="9">
    <source>
        <dbReference type="ARBA" id="ARBA00023130"/>
    </source>
</evidence>
<dbReference type="InterPro" id="IPR036236">
    <property type="entry name" value="Znf_C2H2_sf"/>
</dbReference>
<feature type="domain" description="Ig-like" evidence="17">
    <location>
        <begin position="225"/>
        <end position="313"/>
    </location>
</feature>
<evidence type="ECO:0000256" key="1">
    <source>
        <dbReference type="ARBA" id="ARBA00004479"/>
    </source>
</evidence>
<keyword evidence="12" id="KW-0325">Glycoprotein</keyword>
<keyword evidence="5 14" id="KW-0863">Zinc-finger</keyword>
<dbReference type="PANTHER" id="PTHR19944:SF99">
    <property type="entry name" value="HLA CLASS II HISTOCOMPATIBILITY ANTIGEN, DRB1 BETA CHAIN"/>
    <property type="match status" value="1"/>
</dbReference>
<dbReference type="PROSITE" id="PS00290">
    <property type="entry name" value="IG_MHC"/>
    <property type="match status" value="1"/>
</dbReference>
<dbReference type="InterPro" id="IPR011162">
    <property type="entry name" value="MHC_I/II-like_Ag-recog"/>
</dbReference>
<comment type="subcellular location">
    <subcellularLocation>
        <location evidence="1">Membrane</location>
        <topology evidence="1">Single-pass type I membrane protein</topology>
    </subcellularLocation>
</comment>
<evidence type="ECO:0000256" key="3">
    <source>
        <dbReference type="ARBA" id="ARBA00022723"/>
    </source>
</evidence>
<protein>
    <recommendedName>
        <fullName evidence="20">Ig-like domain-containing protein</fullName>
    </recommendedName>
</protein>
<dbReference type="GO" id="GO:0002504">
    <property type="term" value="P:antigen processing and presentation of peptide or polysaccharide antigen via MHC class II"/>
    <property type="evidence" value="ECO:0007669"/>
    <property type="project" value="UniProtKB-KW"/>
</dbReference>
<dbReference type="InterPro" id="IPR007110">
    <property type="entry name" value="Ig-like_dom"/>
</dbReference>
<evidence type="ECO:0000256" key="2">
    <source>
        <dbReference type="ARBA" id="ARBA00022692"/>
    </source>
</evidence>
<evidence type="ECO:0000256" key="4">
    <source>
        <dbReference type="ARBA" id="ARBA00022737"/>
    </source>
</evidence>
<evidence type="ECO:0000259" key="17">
    <source>
        <dbReference type="PROSITE" id="PS50835"/>
    </source>
</evidence>
<gene>
    <name evidence="18" type="ORF">HGM15179_017283</name>
</gene>
<accession>A0A8K1LDG1</accession>
<dbReference type="InterPro" id="IPR003597">
    <property type="entry name" value="Ig_C1-set"/>
</dbReference>
<evidence type="ECO:0000313" key="18">
    <source>
        <dbReference type="EMBL" id="TRZ09829.1"/>
    </source>
</evidence>
<keyword evidence="4" id="KW-0677">Repeat</keyword>
<keyword evidence="8 15" id="KW-1133">Transmembrane helix</keyword>
<keyword evidence="10 15" id="KW-0472">Membrane</keyword>
<evidence type="ECO:0000256" key="5">
    <source>
        <dbReference type="ARBA" id="ARBA00022771"/>
    </source>
</evidence>
<evidence type="ECO:0000256" key="8">
    <source>
        <dbReference type="ARBA" id="ARBA00022989"/>
    </source>
</evidence>
<dbReference type="Pfam" id="PF00969">
    <property type="entry name" value="MHC_II_beta"/>
    <property type="match status" value="1"/>
</dbReference>
<keyword evidence="11" id="KW-1015">Disulfide bond</keyword>
<keyword evidence="3" id="KW-0479">Metal-binding</keyword>
<dbReference type="InterPro" id="IPR000353">
    <property type="entry name" value="MHC_II_b_N"/>
</dbReference>
<dbReference type="PANTHER" id="PTHR19944">
    <property type="entry name" value="MHC CLASS II-RELATED"/>
    <property type="match status" value="1"/>
</dbReference>
<evidence type="ECO:0000256" key="7">
    <source>
        <dbReference type="ARBA" id="ARBA00022859"/>
    </source>
</evidence>
<feature type="non-terminal residue" evidence="18">
    <location>
        <position position="513"/>
    </location>
</feature>
<dbReference type="PROSITE" id="PS50157">
    <property type="entry name" value="ZINC_FINGER_C2H2_2"/>
    <property type="match status" value="1"/>
</dbReference>
<feature type="transmembrane region" description="Helical" evidence="15">
    <location>
        <begin position="327"/>
        <end position="349"/>
    </location>
</feature>
<dbReference type="Gene3D" id="3.10.320.10">
    <property type="entry name" value="Class II Histocompatibility Antigen, M Beta Chain, Chain B, domain 1"/>
    <property type="match status" value="1"/>
</dbReference>
<feature type="non-terminal residue" evidence="18">
    <location>
        <position position="1"/>
    </location>
</feature>
<keyword evidence="2 15" id="KW-0812">Transmembrane</keyword>
<keyword evidence="7" id="KW-0391">Immunity</keyword>
<evidence type="ECO:0000259" key="16">
    <source>
        <dbReference type="PROSITE" id="PS50157"/>
    </source>
</evidence>
<dbReference type="OrthoDB" id="10043043at2759"/>
<dbReference type="InterPro" id="IPR014745">
    <property type="entry name" value="MHC_II_a/b_N"/>
</dbReference>
<evidence type="ECO:0000256" key="15">
    <source>
        <dbReference type="SAM" id="Phobius"/>
    </source>
</evidence>
<dbReference type="InterPro" id="IPR013087">
    <property type="entry name" value="Znf_C2H2_type"/>
</dbReference>
<evidence type="ECO:0008006" key="20">
    <source>
        <dbReference type="Google" id="ProtNLM"/>
    </source>
</evidence>
<dbReference type="Proteomes" id="UP000796761">
    <property type="component" value="Unassembled WGS sequence"/>
</dbReference>
<name>A0A8K1LDG1_9PASS</name>
<dbReference type="EMBL" id="SWJQ01000991">
    <property type="protein sequence ID" value="TRZ09829.1"/>
    <property type="molecule type" value="Genomic_DNA"/>
</dbReference>
<feature type="transmembrane region" description="Helical" evidence="15">
    <location>
        <begin position="355"/>
        <end position="373"/>
    </location>
</feature>
<evidence type="ECO:0000256" key="13">
    <source>
        <dbReference type="ARBA" id="ARBA00023182"/>
    </source>
</evidence>
<keyword evidence="6" id="KW-0862">Zinc</keyword>
<dbReference type="FunFam" id="3.30.160.60:FF:002090">
    <property type="entry name" value="Zinc finger protein 473"/>
    <property type="match status" value="1"/>
</dbReference>
<keyword evidence="13" id="KW-0491">MHC II</keyword>
<organism evidence="18 19">
    <name type="scientific">Zosterops borbonicus</name>
    <dbReference type="NCBI Taxonomy" id="364589"/>
    <lineage>
        <taxon>Eukaryota</taxon>
        <taxon>Metazoa</taxon>
        <taxon>Chordata</taxon>
        <taxon>Craniata</taxon>
        <taxon>Vertebrata</taxon>
        <taxon>Euteleostomi</taxon>
        <taxon>Archelosauria</taxon>
        <taxon>Archosauria</taxon>
        <taxon>Dinosauria</taxon>
        <taxon>Saurischia</taxon>
        <taxon>Theropoda</taxon>
        <taxon>Coelurosauria</taxon>
        <taxon>Aves</taxon>
        <taxon>Neognathae</taxon>
        <taxon>Neoaves</taxon>
        <taxon>Telluraves</taxon>
        <taxon>Australaves</taxon>
        <taxon>Passeriformes</taxon>
        <taxon>Sylvioidea</taxon>
        <taxon>Zosteropidae</taxon>
        <taxon>Zosterops</taxon>
    </lineage>
</organism>
<dbReference type="SUPFAM" id="SSF57667">
    <property type="entry name" value="beta-beta-alpha zinc fingers"/>
    <property type="match status" value="2"/>
</dbReference>
<dbReference type="InterPro" id="IPR003006">
    <property type="entry name" value="Ig/MHC_CS"/>
</dbReference>